<comment type="cofactor">
    <cofactor evidence="1">
        <name>pyridoxal 5'-phosphate</name>
        <dbReference type="ChEBI" id="CHEBI:597326"/>
    </cofactor>
</comment>
<evidence type="ECO:0000256" key="5">
    <source>
        <dbReference type="ARBA" id="ARBA00022898"/>
    </source>
</evidence>
<reference evidence="9" key="1">
    <citation type="journal article" date="2015" name="Proc. Natl. Acad. Sci. U.S.A.">
        <title>Networks of energetic and metabolic interactions define dynamics in microbial communities.</title>
        <authorList>
            <person name="Embree M."/>
            <person name="Liu J.K."/>
            <person name="Al-Bassam M.M."/>
            <person name="Zengler K."/>
        </authorList>
    </citation>
    <scope>NUCLEOTIDE SEQUENCE</scope>
</reference>
<dbReference type="PANTHER" id="PTHR43586:SF8">
    <property type="entry name" value="CYSTEINE DESULFURASE 1, CHLOROPLASTIC"/>
    <property type="match status" value="1"/>
</dbReference>
<dbReference type="Gene3D" id="3.40.640.10">
    <property type="entry name" value="Type I PLP-dependent aspartate aminotransferase-like (Major domain)"/>
    <property type="match status" value="1"/>
</dbReference>
<evidence type="ECO:0000256" key="1">
    <source>
        <dbReference type="ARBA" id="ARBA00001933"/>
    </source>
</evidence>
<protein>
    <recommendedName>
        <fullName evidence="3">cysteine desulfurase</fullName>
        <ecNumber evidence="3">2.8.1.7</ecNumber>
    </recommendedName>
</protein>
<feature type="domain" description="Aminotransferase class V" evidence="8">
    <location>
        <begin position="262"/>
        <end position="418"/>
    </location>
</feature>
<evidence type="ECO:0000256" key="7">
    <source>
        <dbReference type="SAM" id="MobiDB-lite"/>
    </source>
</evidence>
<feature type="region of interest" description="Disordered" evidence="7">
    <location>
        <begin position="234"/>
        <end position="260"/>
    </location>
</feature>
<evidence type="ECO:0000256" key="6">
    <source>
        <dbReference type="ARBA" id="ARBA00050776"/>
    </source>
</evidence>
<dbReference type="CDD" id="cd06453">
    <property type="entry name" value="SufS_like"/>
    <property type="match status" value="1"/>
</dbReference>
<evidence type="ECO:0000259" key="8">
    <source>
        <dbReference type="Pfam" id="PF00266"/>
    </source>
</evidence>
<dbReference type="InterPro" id="IPR015422">
    <property type="entry name" value="PyrdxlP-dep_Trfase_small"/>
</dbReference>
<sequence>MKVQEIRSDFPILDDLIYLDSAATSLTPEPVLEAVLSYYRSYRANVGRGVYRQAQIADQRYRDAHLKVAGFVGGEDGTAVFTRNTTESINLVARGLDWKRGDRIVTTLLEHHSNLLPWMRLKEVGIDLEVIAPDKMGRIDLADLERAINKKTRLVAMSHLSNALGTILPAREVGRICRERGVLFLLDAAQSLPHMAVNVKDIDCDFLCFSGHKMLGPTGSGVLWIRELEDGKRNGEQRRAKGQRMSSHASKNQDSGKKLGGTELAPLLAGGGMVEDVFDDGFTFKRGYEGYEAGTPDISAGIGLGAAVDYLARIGIDEVHDHEMSLTRRLLKGLNGIGGLEVYGPGADSPVERGGVVSFGIEGLLPHEIALMLDQASNICIRSGHHCCIPLMRHLGLKHGTARASLYLYNTDEEIEKLLGNLEQIARMA</sequence>
<gene>
    <name evidence="9" type="ORF">ASZ90_011517</name>
</gene>
<keyword evidence="5" id="KW-0663">Pyridoxal phosphate</keyword>
<dbReference type="InterPro" id="IPR020578">
    <property type="entry name" value="Aminotrans_V_PyrdxlP_BS"/>
</dbReference>
<dbReference type="PANTHER" id="PTHR43586">
    <property type="entry name" value="CYSTEINE DESULFURASE"/>
    <property type="match status" value="1"/>
</dbReference>
<dbReference type="Gene3D" id="3.90.1150.10">
    <property type="entry name" value="Aspartate Aminotransferase, domain 1"/>
    <property type="match status" value="1"/>
</dbReference>
<dbReference type="GO" id="GO:0031071">
    <property type="term" value="F:cysteine desulfurase activity"/>
    <property type="evidence" value="ECO:0007669"/>
    <property type="project" value="UniProtKB-EC"/>
</dbReference>
<dbReference type="InterPro" id="IPR000192">
    <property type="entry name" value="Aminotrans_V_dom"/>
</dbReference>
<evidence type="ECO:0000256" key="3">
    <source>
        <dbReference type="ARBA" id="ARBA00012239"/>
    </source>
</evidence>
<evidence type="ECO:0000313" key="9">
    <source>
        <dbReference type="EMBL" id="KUG18759.1"/>
    </source>
</evidence>
<dbReference type="PROSITE" id="PS00595">
    <property type="entry name" value="AA_TRANSFER_CLASS_5"/>
    <property type="match status" value="1"/>
</dbReference>
<comment type="similarity">
    <text evidence="2">Belongs to the class-V pyridoxal-phosphate-dependent aminotransferase family. Csd subfamily.</text>
</comment>
<accession>A0A0W8FD04</accession>
<comment type="catalytic activity">
    <reaction evidence="6">
        <text>(sulfur carrier)-H + L-cysteine = (sulfur carrier)-SH + L-alanine</text>
        <dbReference type="Rhea" id="RHEA:43892"/>
        <dbReference type="Rhea" id="RHEA-COMP:14737"/>
        <dbReference type="Rhea" id="RHEA-COMP:14739"/>
        <dbReference type="ChEBI" id="CHEBI:29917"/>
        <dbReference type="ChEBI" id="CHEBI:35235"/>
        <dbReference type="ChEBI" id="CHEBI:57972"/>
        <dbReference type="ChEBI" id="CHEBI:64428"/>
        <dbReference type="EC" id="2.8.1.7"/>
    </reaction>
</comment>
<dbReference type="SUPFAM" id="SSF53383">
    <property type="entry name" value="PLP-dependent transferases"/>
    <property type="match status" value="1"/>
</dbReference>
<dbReference type="InterPro" id="IPR015424">
    <property type="entry name" value="PyrdxlP-dep_Trfase"/>
</dbReference>
<evidence type="ECO:0000256" key="4">
    <source>
        <dbReference type="ARBA" id="ARBA00022679"/>
    </source>
</evidence>
<feature type="compositionally biased region" description="Polar residues" evidence="7">
    <location>
        <begin position="244"/>
        <end position="253"/>
    </location>
</feature>
<dbReference type="InterPro" id="IPR015421">
    <property type="entry name" value="PyrdxlP-dep_Trfase_major"/>
</dbReference>
<evidence type="ECO:0000256" key="2">
    <source>
        <dbReference type="ARBA" id="ARBA00010447"/>
    </source>
</evidence>
<dbReference type="EMBL" id="LNQE01001363">
    <property type="protein sequence ID" value="KUG18759.1"/>
    <property type="molecule type" value="Genomic_DNA"/>
</dbReference>
<feature type="domain" description="Aminotransferase class V" evidence="8">
    <location>
        <begin position="17"/>
        <end position="227"/>
    </location>
</feature>
<organism evidence="9">
    <name type="scientific">hydrocarbon metagenome</name>
    <dbReference type="NCBI Taxonomy" id="938273"/>
    <lineage>
        <taxon>unclassified sequences</taxon>
        <taxon>metagenomes</taxon>
        <taxon>ecological metagenomes</taxon>
    </lineage>
</organism>
<dbReference type="InterPro" id="IPR010970">
    <property type="entry name" value="Cys_dSase_SufS"/>
</dbReference>
<name>A0A0W8FD04_9ZZZZ</name>
<comment type="caution">
    <text evidence="9">The sequence shown here is derived from an EMBL/GenBank/DDBJ whole genome shotgun (WGS) entry which is preliminary data.</text>
</comment>
<proteinExistence type="inferred from homology"/>
<dbReference type="AlphaFoldDB" id="A0A0W8FD04"/>
<dbReference type="GO" id="GO:0030170">
    <property type="term" value="F:pyridoxal phosphate binding"/>
    <property type="evidence" value="ECO:0007669"/>
    <property type="project" value="InterPro"/>
</dbReference>
<keyword evidence="4 9" id="KW-0808">Transferase</keyword>
<dbReference type="Pfam" id="PF00266">
    <property type="entry name" value="Aminotran_5"/>
    <property type="match status" value="2"/>
</dbReference>
<dbReference type="EC" id="2.8.1.7" evidence="3"/>
<dbReference type="GO" id="GO:0006534">
    <property type="term" value="P:cysteine metabolic process"/>
    <property type="evidence" value="ECO:0007669"/>
    <property type="project" value="InterPro"/>
</dbReference>